<keyword evidence="4" id="KW-1185">Reference proteome</keyword>
<name>A0ABU2P6P9_9ACTN</name>
<dbReference type="InterPro" id="IPR035421">
    <property type="entry name" value="Terminase_6C"/>
</dbReference>
<dbReference type="Proteomes" id="UP001183586">
    <property type="component" value="Unassembled WGS sequence"/>
</dbReference>
<dbReference type="Pfam" id="PF03237">
    <property type="entry name" value="Terminase_6N"/>
    <property type="match status" value="1"/>
</dbReference>
<accession>A0ABU2P6P9</accession>
<evidence type="ECO:0000259" key="2">
    <source>
        <dbReference type="Pfam" id="PF17289"/>
    </source>
</evidence>
<proteinExistence type="predicted"/>
<sequence>MTTEERAQVAQRAAAALGALLKPRWQPLPHQVPPPGNWYGWLLLAGRGAGKTDACAEYVARHVAGPPCLPGPVPHWIGIIAPTQGDAVTACVSGPSGIKAHDPTASGPITTAGGTVVRWANGSQAKLYGANSPEDVERLRAGGNTCLAWLEEFAAWRYMQQSFDQLRFGLRSGPRPHWVASTTPKPKLLLNRLKNGEIPGVVTTHATMYQNPHLPEHIRQMLEDAYAGTDLGEQELLGQILDEVTNALWRRHALAASRMQPDTLLDLIRRTVGVDPSGGAGEQGIVVTAKSGLVLPGVLPAPQADPEDPAVQAVGAPRPQHHGFVLDDRSCQLPPEGWGERAVRAAIDWEADDICVEVNYGGDQAVAVIRTAMEKLGVDIPVRKVRATQGKAIRAQPVAALSAQGRWHHVGTFPELETQLCTWYPELGWSPDRLDGMVWGGWHTKLVGTVPRGQGSLGGDLARKQIVGSRLR</sequence>
<keyword evidence="1" id="KW-1188">Viral release from host cell</keyword>
<comment type="caution">
    <text evidence="3">The sequence shown here is derived from an EMBL/GenBank/DDBJ whole genome shotgun (WGS) entry which is preliminary data.</text>
</comment>
<evidence type="ECO:0000313" key="4">
    <source>
        <dbReference type="Proteomes" id="UP001183586"/>
    </source>
</evidence>
<dbReference type="Pfam" id="PF17289">
    <property type="entry name" value="Terminase_6C"/>
    <property type="match status" value="1"/>
</dbReference>
<reference evidence="4" key="1">
    <citation type="submission" date="2023-07" db="EMBL/GenBank/DDBJ databases">
        <title>30 novel species of actinomycetes from the DSMZ collection.</title>
        <authorList>
            <person name="Nouioui I."/>
        </authorList>
    </citation>
    <scope>NUCLEOTIDE SEQUENCE [LARGE SCALE GENOMIC DNA]</scope>
    <source>
        <strain evidence="4">DSM 41921</strain>
    </source>
</reference>
<protein>
    <submittedName>
        <fullName evidence="3">Terminase family protein</fullName>
    </submittedName>
</protein>
<dbReference type="EMBL" id="JAVREU010000003">
    <property type="protein sequence ID" value="MDT0387823.1"/>
    <property type="molecule type" value="Genomic_DNA"/>
</dbReference>
<feature type="domain" description="Terminase large subunit gp17-like C-terminal" evidence="2">
    <location>
        <begin position="336"/>
        <end position="422"/>
    </location>
</feature>
<dbReference type="InterPro" id="IPR027417">
    <property type="entry name" value="P-loop_NTPase"/>
</dbReference>
<gene>
    <name evidence="3" type="ORF">RM641_10335</name>
</gene>
<evidence type="ECO:0000256" key="1">
    <source>
        <dbReference type="ARBA" id="ARBA00022612"/>
    </source>
</evidence>
<organism evidence="3 4">
    <name type="scientific">Streptomyces dubilierae</name>
    <dbReference type="NCBI Taxonomy" id="3075533"/>
    <lineage>
        <taxon>Bacteria</taxon>
        <taxon>Bacillati</taxon>
        <taxon>Actinomycetota</taxon>
        <taxon>Actinomycetes</taxon>
        <taxon>Kitasatosporales</taxon>
        <taxon>Streptomycetaceae</taxon>
        <taxon>Streptomyces</taxon>
    </lineage>
</organism>
<dbReference type="RefSeq" id="WP_311680771.1">
    <property type="nucleotide sequence ID" value="NZ_JAVREU010000003.1"/>
</dbReference>
<dbReference type="Gene3D" id="3.40.50.300">
    <property type="entry name" value="P-loop containing nucleotide triphosphate hydrolases"/>
    <property type="match status" value="1"/>
</dbReference>
<evidence type="ECO:0000313" key="3">
    <source>
        <dbReference type="EMBL" id="MDT0387823.1"/>
    </source>
</evidence>